<organism evidence="3 4">
    <name type="scientific">Kipferlia bialata</name>
    <dbReference type="NCBI Taxonomy" id="797122"/>
    <lineage>
        <taxon>Eukaryota</taxon>
        <taxon>Metamonada</taxon>
        <taxon>Carpediemonas-like organisms</taxon>
        <taxon>Kipferlia</taxon>
    </lineage>
</organism>
<evidence type="ECO:0000256" key="2">
    <source>
        <dbReference type="SAM" id="SignalP"/>
    </source>
</evidence>
<reference evidence="3 4" key="1">
    <citation type="journal article" date="2018" name="PLoS ONE">
        <title>The draft genome of Kipferlia bialata reveals reductive genome evolution in fornicate parasites.</title>
        <authorList>
            <person name="Tanifuji G."/>
            <person name="Takabayashi S."/>
            <person name="Kume K."/>
            <person name="Takagi M."/>
            <person name="Nakayama T."/>
            <person name="Kamikawa R."/>
            <person name="Inagaki Y."/>
            <person name="Hashimoto T."/>
        </authorList>
    </citation>
    <scope>NUCLEOTIDE SEQUENCE [LARGE SCALE GENOMIC DNA]</scope>
    <source>
        <strain evidence="3">NY0173</strain>
    </source>
</reference>
<dbReference type="EMBL" id="BDIP01000015">
    <property type="protein sequence ID" value="GCA61954.1"/>
    <property type="molecule type" value="Genomic_DNA"/>
</dbReference>
<sequence>MRISLVLWCLILLLLALLTAAQSPGPPELASAPLWSQKRRQTHLPGIIRAPDDMAMHPAAPSPPASPPPSPKDVVGDGVVFPSVQVKDAGDVIPSWPVTVYPLHVEDTQVRCGIVICVNPPLCCLLLICPLVPIVVTLPNSNGSV</sequence>
<comment type="caution">
    <text evidence="3">The sequence shown here is derived from an EMBL/GenBank/DDBJ whole genome shotgun (WGS) entry which is preliminary data.</text>
</comment>
<dbReference type="Proteomes" id="UP000265618">
    <property type="component" value="Unassembled WGS sequence"/>
</dbReference>
<proteinExistence type="predicted"/>
<feature type="region of interest" description="Disordered" evidence="1">
    <location>
        <begin position="52"/>
        <end position="74"/>
    </location>
</feature>
<dbReference type="AlphaFoldDB" id="A0A391NHY6"/>
<evidence type="ECO:0000313" key="4">
    <source>
        <dbReference type="Proteomes" id="UP000265618"/>
    </source>
</evidence>
<gene>
    <name evidence="3" type="ORF">KIPB_000150</name>
</gene>
<name>A0A391NHY6_9EUKA</name>
<keyword evidence="4" id="KW-1185">Reference proteome</keyword>
<evidence type="ECO:0000256" key="1">
    <source>
        <dbReference type="SAM" id="MobiDB-lite"/>
    </source>
</evidence>
<evidence type="ECO:0000313" key="3">
    <source>
        <dbReference type="EMBL" id="GCA61954.1"/>
    </source>
</evidence>
<feature type="chain" id="PRO_5017214190" evidence="2">
    <location>
        <begin position="22"/>
        <end position="145"/>
    </location>
</feature>
<feature type="signal peptide" evidence="2">
    <location>
        <begin position="1"/>
        <end position="21"/>
    </location>
</feature>
<accession>A0A391NHY6</accession>
<protein>
    <submittedName>
        <fullName evidence="3">Uncharacterized protein</fullName>
    </submittedName>
</protein>
<feature type="compositionally biased region" description="Pro residues" evidence="1">
    <location>
        <begin position="60"/>
        <end position="71"/>
    </location>
</feature>
<keyword evidence="2" id="KW-0732">Signal</keyword>